<dbReference type="InterPro" id="IPR001029">
    <property type="entry name" value="Flagellin_N"/>
</dbReference>
<evidence type="ECO:0000313" key="7">
    <source>
        <dbReference type="Proteomes" id="UP001290861"/>
    </source>
</evidence>
<feature type="domain" description="Flagellin C-terminal" evidence="5">
    <location>
        <begin position="232"/>
        <end position="315"/>
    </location>
</feature>
<accession>A0ABU5MSZ3</accession>
<comment type="caution">
    <text evidence="6">The sequence shown here is derived from an EMBL/GenBank/DDBJ whole genome shotgun (WGS) entry which is preliminary data.</text>
</comment>
<dbReference type="InterPro" id="IPR046358">
    <property type="entry name" value="Flagellin_C"/>
</dbReference>
<keyword evidence="2 3" id="KW-0975">Bacterial flagellum</keyword>
<evidence type="ECO:0000256" key="3">
    <source>
        <dbReference type="RuleBase" id="RU362073"/>
    </source>
</evidence>
<dbReference type="PANTHER" id="PTHR42792:SF2">
    <property type="entry name" value="FLAGELLIN"/>
    <property type="match status" value="1"/>
</dbReference>
<dbReference type="InterPro" id="IPR001492">
    <property type="entry name" value="Flagellin"/>
</dbReference>
<evidence type="ECO:0000256" key="2">
    <source>
        <dbReference type="ARBA" id="ARBA00023143"/>
    </source>
</evidence>
<dbReference type="RefSeq" id="WP_322607049.1">
    <property type="nucleotide sequence ID" value="NZ_JARVCO010000002.1"/>
</dbReference>
<feature type="domain" description="Flagellin N-terminal" evidence="4">
    <location>
        <begin position="3"/>
        <end position="130"/>
    </location>
</feature>
<keyword evidence="7" id="KW-1185">Reference proteome</keyword>
<dbReference type="EMBL" id="JARVCO010000002">
    <property type="protein sequence ID" value="MDZ8117247.1"/>
    <property type="molecule type" value="Genomic_DNA"/>
</dbReference>
<name>A0ABU5MSZ3_9BACT</name>
<dbReference type="Proteomes" id="UP001290861">
    <property type="component" value="Unassembled WGS sequence"/>
</dbReference>
<keyword evidence="6" id="KW-0966">Cell projection</keyword>
<comment type="similarity">
    <text evidence="1 3">Belongs to the bacterial flagellin family.</text>
</comment>
<sequence length="316" mass="33526">MQVSNNISSFNVWKNYTNNVSSLRDSMSKLSSGSRINNAGDDPSGLAMSERLRTQTRNTSAAASNVENKLNYLQTADSWMQKMHDMLGRMGELAVMANDGTKSTTDKDILQKEFAQMQDEMKRITGATTSDTDAAGKFNGLRLFQAVDADTSGALDGVIQQVGADGGQTFEGVALDLTAANTDVIYTDLGADGAPAGGDDTVFTWGSLLTSTTDGSGLNIGSTGEPGMAVGAINAGIDYLSGKRADVGAEMKRMDQTLDGLRSYEENISATESRIRDVDVAKETAEMSKYNILQQVGTAMLAQANQLPQGVLQLLG</sequence>
<dbReference type="SUPFAM" id="SSF64518">
    <property type="entry name" value="Phase 1 flagellin"/>
    <property type="match status" value="1"/>
</dbReference>
<evidence type="ECO:0000256" key="1">
    <source>
        <dbReference type="ARBA" id="ARBA00005709"/>
    </source>
</evidence>
<gene>
    <name evidence="6" type="ORF">P9H32_01300</name>
</gene>
<dbReference type="Gene3D" id="1.20.1330.10">
    <property type="entry name" value="f41 fragment of flagellin, N-terminal domain"/>
    <property type="match status" value="1"/>
</dbReference>
<dbReference type="PANTHER" id="PTHR42792">
    <property type="entry name" value="FLAGELLIN"/>
    <property type="match status" value="1"/>
</dbReference>
<dbReference type="Pfam" id="PF00669">
    <property type="entry name" value="Flagellin_N"/>
    <property type="match status" value="1"/>
</dbReference>
<evidence type="ECO:0000259" key="5">
    <source>
        <dbReference type="Pfam" id="PF00700"/>
    </source>
</evidence>
<protein>
    <recommendedName>
        <fullName evidence="3">Flagellin</fullName>
    </recommendedName>
</protein>
<dbReference type="InterPro" id="IPR042187">
    <property type="entry name" value="Flagellin_C_sub2"/>
</dbReference>
<evidence type="ECO:0000259" key="4">
    <source>
        <dbReference type="Pfam" id="PF00669"/>
    </source>
</evidence>
<comment type="subcellular location">
    <subcellularLocation>
        <location evidence="3">Secreted</location>
    </subcellularLocation>
    <subcellularLocation>
        <location evidence="3">Bacterial flagellum</location>
    </subcellularLocation>
</comment>
<dbReference type="PRINTS" id="PR00207">
    <property type="entry name" value="FLAGELLIN"/>
</dbReference>
<keyword evidence="3" id="KW-0964">Secreted</keyword>
<keyword evidence="6" id="KW-0969">Cilium</keyword>
<reference evidence="6 7" key="1">
    <citation type="journal article" date="2024" name="Appl. Environ. Microbiol.">
        <title>Pontiella agarivorans sp. nov., a novel marine anaerobic bacterium capable of degrading macroalgal polysaccharides and fixing nitrogen.</title>
        <authorList>
            <person name="Liu N."/>
            <person name="Kivenson V."/>
            <person name="Peng X."/>
            <person name="Cui Z."/>
            <person name="Lankiewicz T.S."/>
            <person name="Gosselin K.M."/>
            <person name="English C.J."/>
            <person name="Blair E.M."/>
            <person name="O'Malley M.A."/>
            <person name="Valentine D.L."/>
        </authorList>
    </citation>
    <scope>NUCLEOTIDE SEQUENCE [LARGE SCALE GENOMIC DNA]</scope>
    <source>
        <strain evidence="6 7">NLcol2</strain>
    </source>
</reference>
<evidence type="ECO:0000313" key="6">
    <source>
        <dbReference type="EMBL" id="MDZ8117247.1"/>
    </source>
</evidence>
<comment type="function">
    <text evidence="3">Flagellin is the subunit protein which polymerizes to form the filaments of bacterial flagella.</text>
</comment>
<dbReference type="Gene3D" id="6.10.10.10">
    <property type="entry name" value="Flagellar export chaperone, C-terminal domain"/>
    <property type="match status" value="1"/>
</dbReference>
<proteinExistence type="inferred from homology"/>
<organism evidence="6 7">
    <name type="scientific">Pontiella agarivorans</name>
    <dbReference type="NCBI Taxonomy" id="3038953"/>
    <lineage>
        <taxon>Bacteria</taxon>
        <taxon>Pseudomonadati</taxon>
        <taxon>Kiritimatiellota</taxon>
        <taxon>Kiritimatiellia</taxon>
        <taxon>Kiritimatiellales</taxon>
        <taxon>Pontiellaceae</taxon>
        <taxon>Pontiella</taxon>
    </lineage>
</organism>
<keyword evidence="6" id="KW-0282">Flagellum</keyword>
<dbReference type="Pfam" id="PF00700">
    <property type="entry name" value="Flagellin_C"/>
    <property type="match status" value="1"/>
</dbReference>